<evidence type="ECO:0000256" key="5">
    <source>
        <dbReference type="ARBA" id="ARBA00023136"/>
    </source>
</evidence>
<keyword evidence="5" id="KW-0472">Membrane</keyword>
<evidence type="ECO:0000256" key="2">
    <source>
        <dbReference type="ARBA" id="ARBA00009063"/>
    </source>
</evidence>
<dbReference type="PANTHER" id="PTHR19957">
    <property type="entry name" value="SYNTAXIN"/>
    <property type="match status" value="1"/>
</dbReference>
<evidence type="ECO:0000259" key="6">
    <source>
        <dbReference type="PROSITE" id="PS50192"/>
    </source>
</evidence>
<sequence length="133" mass="15458">MSYNQAEMKQRKNCKIRIQRQVEIMGKDVSGDQIEDMFEQGKWDVFSENLLADVKGARAMLRLESRIRDLHDLFLQMAMLVEQQADTLDVIEFNVQKTLDCTGQAKVQVRNAMQYKKKNPCRTVCCFCCPCLN</sequence>
<name>A0A8C0HWP4_BALMU</name>
<comment type="similarity">
    <text evidence="2">Belongs to the syntaxin family.</text>
</comment>
<dbReference type="GO" id="GO:0008021">
    <property type="term" value="C:synaptic vesicle"/>
    <property type="evidence" value="ECO:0007669"/>
    <property type="project" value="TreeGrafter"/>
</dbReference>
<dbReference type="Ensembl" id="ENSBMST00010010350.1">
    <property type="protein sequence ID" value="ENSBMSP00010009293.1"/>
    <property type="gene ID" value="ENSBMSG00010006835.1"/>
</dbReference>
<evidence type="ECO:0000256" key="1">
    <source>
        <dbReference type="ARBA" id="ARBA00004184"/>
    </source>
</evidence>
<dbReference type="GO" id="GO:0031629">
    <property type="term" value="P:synaptic vesicle fusion to presynaptic active zone membrane"/>
    <property type="evidence" value="ECO:0007669"/>
    <property type="project" value="TreeGrafter"/>
</dbReference>
<reference evidence="7" key="1">
    <citation type="submission" date="2023-09" db="UniProtKB">
        <authorList>
            <consortium name="Ensembl"/>
        </authorList>
    </citation>
    <scope>IDENTIFICATION</scope>
</reference>
<dbReference type="FunFam" id="1.20.5.110:FF:000022">
    <property type="entry name" value="Syntaxin 19"/>
    <property type="match status" value="1"/>
</dbReference>
<dbReference type="OMA" id="HERHSAV"/>
<dbReference type="InterPro" id="IPR010989">
    <property type="entry name" value="SNARE"/>
</dbReference>
<proteinExistence type="inferred from homology"/>
<evidence type="ECO:0000313" key="7">
    <source>
        <dbReference type="Ensembl" id="ENSBMSP00010009293.1"/>
    </source>
</evidence>
<dbReference type="InterPro" id="IPR006011">
    <property type="entry name" value="Syntaxin_N"/>
</dbReference>
<dbReference type="GO" id="GO:0031201">
    <property type="term" value="C:SNARE complex"/>
    <property type="evidence" value="ECO:0007669"/>
    <property type="project" value="TreeGrafter"/>
</dbReference>
<comment type="subcellular location">
    <subcellularLocation>
        <location evidence="1">Endomembrane system</location>
        <topology evidence="1">Peripheral membrane protein</topology>
    </subcellularLocation>
</comment>
<dbReference type="PANTHER" id="PTHR19957:SF30">
    <property type="entry name" value="SYNTAXIN-11"/>
    <property type="match status" value="1"/>
</dbReference>
<dbReference type="GO" id="GO:0006886">
    <property type="term" value="P:intracellular protein transport"/>
    <property type="evidence" value="ECO:0007669"/>
    <property type="project" value="TreeGrafter"/>
</dbReference>
<accession>A0A8C0HWP4</accession>
<dbReference type="GO" id="GO:0048278">
    <property type="term" value="P:vesicle docking"/>
    <property type="evidence" value="ECO:0007669"/>
    <property type="project" value="TreeGrafter"/>
</dbReference>
<evidence type="ECO:0000256" key="3">
    <source>
        <dbReference type="ARBA" id="ARBA00022448"/>
    </source>
</evidence>
<dbReference type="Gene3D" id="1.20.58.70">
    <property type="match status" value="1"/>
</dbReference>
<keyword evidence="4" id="KW-0175">Coiled coil</keyword>
<dbReference type="GO" id="GO:0005484">
    <property type="term" value="F:SNAP receptor activity"/>
    <property type="evidence" value="ECO:0007669"/>
    <property type="project" value="TreeGrafter"/>
</dbReference>
<dbReference type="GeneTree" id="ENSGT01050000244948"/>
<dbReference type="InterPro" id="IPR000727">
    <property type="entry name" value="T_SNARE_dom"/>
</dbReference>
<dbReference type="PROSITE" id="PS50192">
    <property type="entry name" value="T_SNARE"/>
    <property type="match status" value="1"/>
</dbReference>
<dbReference type="Pfam" id="PF00804">
    <property type="entry name" value="Syntaxin"/>
    <property type="match status" value="1"/>
</dbReference>
<dbReference type="InterPro" id="IPR045242">
    <property type="entry name" value="Syntaxin"/>
</dbReference>
<keyword evidence="3" id="KW-0813">Transport</keyword>
<feature type="domain" description="T-SNARE coiled-coil homology" evidence="6">
    <location>
        <begin position="58"/>
        <end position="112"/>
    </location>
</feature>
<dbReference type="GO" id="GO:0048787">
    <property type="term" value="C:presynaptic active zone membrane"/>
    <property type="evidence" value="ECO:0007669"/>
    <property type="project" value="TreeGrafter"/>
</dbReference>
<organism evidence="7">
    <name type="scientific">Balaenoptera musculus</name>
    <name type="common">Blue whale</name>
    <dbReference type="NCBI Taxonomy" id="9771"/>
    <lineage>
        <taxon>Eukaryota</taxon>
        <taxon>Metazoa</taxon>
        <taxon>Chordata</taxon>
        <taxon>Craniata</taxon>
        <taxon>Vertebrata</taxon>
        <taxon>Euteleostomi</taxon>
        <taxon>Mammalia</taxon>
        <taxon>Eutheria</taxon>
        <taxon>Laurasiatheria</taxon>
        <taxon>Artiodactyla</taxon>
        <taxon>Whippomorpha</taxon>
        <taxon>Cetacea</taxon>
        <taxon>Mysticeti</taxon>
        <taxon>Balaenopteridae</taxon>
        <taxon>Balaenoptera</taxon>
    </lineage>
</organism>
<dbReference type="AlphaFoldDB" id="A0A8C0HWP4"/>
<evidence type="ECO:0000256" key="4">
    <source>
        <dbReference type="ARBA" id="ARBA00023054"/>
    </source>
</evidence>
<protein>
    <recommendedName>
        <fullName evidence="6">t-SNARE coiled-coil homology domain-containing protein</fullName>
    </recommendedName>
</protein>
<dbReference type="SUPFAM" id="SSF47661">
    <property type="entry name" value="t-snare proteins"/>
    <property type="match status" value="1"/>
</dbReference>
<dbReference type="GO" id="GO:0000149">
    <property type="term" value="F:SNARE binding"/>
    <property type="evidence" value="ECO:0007669"/>
    <property type="project" value="TreeGrafter"/>
</dbReference>
<dbReference type="SMART" id="SM00397">
    <property type="entry name" value="t_SNARE"/>
    <property type="match status" value="1"/>
</dbReference>